<dbReference type="AlphaFoldDB" id="A0A9W8NBN5"/>
<comment type="caution">
    <text evidence="1">The sequence shown here is derived from an EMBL/GenBank/DDBJ whole genome shotgun (WGS) entry which is preliminary data.</text>
</comment>
<organism evidence="1 2">
    <name type="scientific">Xylaria arbuscula</name>
    <dbReference type="NCBI Taxonomy" id="114810"/>
    <lineage>
        <taxon>Eukaryota</taxon>
        <taxon>Fungi</taxon>
        <taxon>Dikarya</taxon>
        <taxon>Ascomycota</taxon>
        <taxon>Pezizomycotina</taxon>
        <taxon>Sordariomycetes</taxon>
        <taxon>Xylariomycetidae</taxon>
        <taxon>Xylariales</taxon>
        <taxon>Xylariaceae</taxon>
        <taxon>Xylaria</taxon>
    </lineage>
</organism>
<sequence length="134" mass="14898">MSTSILTSSTTLPAELILDNIMSIPEPSLNFYQARDLVTPRNSQNIGDDVLQALEIARDDPEAACHGLVRNLLESALEGIWSRVLANKSSYVMSRDEFAIFNFYQTRFRDDPIAIAARGRYWDNLTVSPSSATG</sequence>
<reference evidence="1" key="1">
    <citation type="submission" date="2022-07" db="EMBL/GenBank/DDBJ databases">
        <title>Genome Sequence of Xylaria arbuscula.</title>
        <authorList>
            <person name="Buettner E."/>
        </authorList>
    </citation>
    <scope>NUCLEOTIDE SEQUENCE</scope>
    <source>
        <strain evidence="1">VT107</strain>
    </source>
</reference>
<dbReference type="OrthoDB" id="5302289at2759"/>
<evidence type="ECO:0000313" key="2">
    <source>
        <dbReference type="Proteomes" id="UP001148614"/>
    </source>
</evidence>
<gene>
    <name evidence="1" type="ORF">NPX13_g6730</name>
</gene>
<proteinExistence type="predicted"/>
<dbReference type="Proteomes" id="UP001148614">
    <property type="component" value="Unassembled WGS sequence"/>
</dbReference>
<name>A0A9W8NBN5_9PEZI</name>
<accession>A0A9W8NBN5</accession>
<keyword evidence="2" id="KW-1185">Reference proteome</keyword>
<dbReference type="EMBL" id="JANPWZ010001229">
    <property type="protein sequence ID" value="KAJ3567539.1"/>
    <property type="molecule type" value="Genomic_DNA"/>
</dbReference>
<dbReference type="VEuPathDB" id="FungiDB:F4678DRAFT_392389"/>
<evidence type="ECO:0000313" key="1">
    <source>
        <dbReference type="EMBL" id="KAJ3567539.1"/>
    </source>
</evidence>
<protein>
    <submittedName>
        <fullName evidence="1">Uncharacterized protein</fullName>
    </submittedName>
</protein>